<keyword evidence="3" id="KW-1185">Reference proteome</keyword>
<evidence type="ECO:0000313" key="2">
    <source>
        <dbReference type="EMBL" id="TDQ55765.1"/>
    </source>
</evidence>
<keyword evidence="1" id="KW-1133">Transmembrane helix</keyword>
<feature type="transmembrane region" description="Helical" evidence="1">
    <location>
        <begin position="119"/>
        <end position="137"/>
    </location>
</feature>
<reference evidence="2 3" key="1">
    <citation type="submission" date="2019-03" db="EMBL/GenBank/DDBJ databases">
        <title>Genomic Encyclopedia of Type Strains, Phase IV (KMG-IV): sequencing the most valuable type-strain genomes for metagenomic binning, comparative biology and taxonomic classification.</title>
        <authorList>
            <person name="Goeker M."/>
        </authorList>
    </citation>
    <scope>NUCLEOTIDE SEQUENCE [LARGE SCALE GENOMIC DNA]</scope>
    <source>
        <strain evidence="2 3">DSM 45775</strain>
    </source>
</reference>
<name>A0A4R6V5K3_9PSEU</name>
<organism evidence="2 3">
    <name type="scientific">Actinomycetospora succinea</name>
    <dbReference type="NCBI Taxonomy" id="663603"/>
    <lineage>
        <taxon>Bacteria</taxon>
        <taxon>Bacillati</taxon>
        <taxon>Actinomycetota</taxon>
        <taxon>Actinomycetes</taxon>
        <taxon>Pseudonocardiales</taxon>
        <taxon>Pseudonocardiaceae</taxon>
        <taxon>Actinomycetospora</taxon>
    </lineage>
</organism>
<feature type="transmembrane region" description="Helical" evidence="1">
    <location>
        <begin position="28"/>
        <end position="53"/>
    </location>
</feature>
<comment type="caution">
    <text evidence="2">The sequence shown here is derived from an EMBL/GenBank/DDBJ whole genome shotgun (WGS) entry which is preliminary data.</text>
</comment>
<feature type="transmembrane region" description="Helical" evidence="1">
    <location>
        <begin position="59"/>
        <end position="80"/>
    </location>
</feature>
<proteinExistence type="predicted"/>
<dbReference type="EMBL" id="SNYO01000005">
    <property type="protein sequence ID" value="TDQ55765.1"/>
    <property type="molecule type" value="Genomic_DNA"/>
</dbReference>
<evidence type="ECO:0000256" key="1">
    <source>
        <dbReference type="SAM" id="Phobius"/>
    </source>
</evidence>
<feature type="transmembrane region" description="Helical" evidence="1">
    <location>
        <begin position="92"/>
        <end position="113"/>
    </location>
</feature>
<keyword evidence="1" id="KW-0472">Membrane</keyword>
<dbReference type="RefSeq" id="WP_243741834.1">
    <property type="nucleotide sequence ID" value="NZ_BAABHR010000030.1"/>
</dbReference>
<sequence>MSVTTDTPTVTTTTAPAGRALPLVRDGLAATAVAAVATAAVAAAGEIAGIGAVVGGAPIPATGFAVLTAVFSVVGVLLALGMSRWARRPRTTFVRTTIVLTVLSLVPDVLADASVTTKVLLMLTHVVAAAIVIPAVARRLS</sequence>
<accession>A0A4R6V5K3</accession>
<evidence type="ECO:0008006" key="4">
    <source>
        <dbReference type="Google" id="ProtNLM"/>
    </source>
</evidence>
<dbReference type="Pfam" id="PF19545">
    <property type="entry name" value="DUF6069"/>
    <property type="match status" value="1"/>
</dbReference>
<evidence type="ECO:0000313" key="3">
    <source>
        <dbReference type="Proteomes" id="UP000295705"/>
    </source>
</evidence>
<dbReference type="Proteomes" id="UP000295705">
    <property type="component" value="Unassembled WGS sequence"/>
</dbReference>
<gene>
    <name evidence="2" type="ORF">EV188_105161</name>
</gene>
<dbReference type="InterPro" id="IPR045713">
    <property type="entry name" value="DUF6069"/>
</dbReference>
<keyword evidence="1" id="KW-0812">Transmembrane</keyword>
<protein>
    <recommendedName>
        <fullName evidence="4">Cell envelope biogenesis protein OmpA</fullName>
    </recommendedName>
</protein>
<dbReference type="AlphaFoldDB" id="A0A4R6V5K3"/>